<dbReference type="AlphaFoldDB" id="A0A2Z6ZQY1"/>
<evidence type="ECO:0000313" key="2">
    <source>
        <dbReference type="EMBL" id="KZT75507.1"/>
    </source>
</evidence>
<proteinExistence type="predicted"/>
<evidence type="ECO:0000256" key="1">
    <source>
        <dbReference type="SAM" id="MobiDB-lite"/>
    </source>
</evidence>
<feature type="region of interest" description="Disordered" evidence="1">
    <location>
        <begin position="1"/>
        <end position="32"/>
    </location>
</feature>
<reference evidence="2 3" key="1">
    <citation type="journal article" date="2015" name="Proc. Natl. Acad. Sci. U.S.A.">
        <title>The resurrection genome of Boea hygrometrica: A blueprint for survival of dehydration.</title>
        <authorList>
            <person name="Xiao L."/>
            <person name="Yang G."/>
            <person name="Zhang L."/>
            <person name="Yang X."/>
            <person name="Zhao S."/>
            <person name="Ji Z."/>
            <person name="Zhou Q."/>
            <person name="Hu M."/>
            <person name="Wang Y."/>
            <person name="Chen M."/>
            <person name="Xu Y."/>
            <person name="Jin H."/>
            <person name="Xiao X."/>
            <person name="Hu G."/>
            <person name="Bao F."/>
            <person name="Hu Y."/>
            <person name="Wan P."/>
            <person name="Li L."/>
            <person name="Deng X."/>
            <person name="Kuang T."/>
            <person name="Xiang C."/>
            <person name="Zhu J.K."/>
            <person name="Oliver M.J."/>
            <person name="He Y."/>
        </authorList>
    </citation>
    <scope>NUCLEOTIDE SEQUENCE [LARGE SCALE GENOMIC DNA]</scope>
    <source>
        <strain evidence="3">cv. XS01</strain>
    </source>
</reference>
<organism evidence="2 3">
    <name type="scientific">Dorcoceras hygrometricum</name>
    <dbReference type="NCBI Taxonomy" id="472368"/>
    <lineage>
        <taxon>Eukaryota</taxon>
        <taxon>Viridiplantae</taxon>
        <taxon>Streptophyta</taxon>
        <taxon>Embryophyta</taxon>
        <taxon>Tracheophyta</taxon>
        <taxon>Spermatophyta</taxon>
        <taxon>Magnoliopsida</taxon>
        <taxon>eudicotyledons</taxon>
        <taxon>Gunneridae</taxon>
        <taxon>Pentapetalae</taxon>
        <taxon>asterids</taxon>
        <taxon>lamiids</taxon>
        <taxon>Lamiales</taxon>
        <taxon>Gesneriaceae</taxon>
        <taxon>Didymocarpoideae</taxon>
        <taxon>Trichosporeae</taxon>
        <taxon>Loxocarpinae</taxon>
        <taxon>Dorcoceras</taxon>
    </lineage>
</organism>
<evidence type="ECO:0000313" key="3">
    <source>
        <dbReference type="Proteomes" id="UP000250235"/>
    </source>
</evidence>
<keyword evidence="3" id="KW-1185">Reference proteome</keyword>
<name>A0A2Z6ZQY1_9LAMI</name>
<sequence length="105" mass="11541">MPQQTDLSSSNAYVSHTTTTHAADVTRSMNRFSPNKLKPAMLTSSTLSNHAMLTSSNPLTDFTERSLKPAMFTSASQRIPTTLTSSNLLLDFTKISKISNFPEML</sequence>
<protein>
    <submittedName>
        <fullName evidence="2">Uncharacterized protein</fullName>
    </submittedName>
</protein>
<dbReference type="Proteomes" id="UP000250235">
    <property type="component" value="Unassembled WGS sequence"/>
</dbReference>
<accession>A0A2Z6ZQY1</accession>
<gene>
    <name evidence="2" type="ORF">F511_47468</name>
</gene>
<dbReference type="EMBL" id="KV234111">
    <property type="protein sequence ID" value="KZT75507.1"/>
    <property type="molecule type" value="Genomic_DNA"/>
</dbReference>